<evidence type="ECO:0000313" key="2">
    <source>
        <dbReference type="EMBL" id="MBB3174381.1"/>
    </source>
</evidence>
<feature type="chain" id="PRO_5036241464" evidence="1">
    <location>
        <begin position="21"/>
        <end position="345"/>
    </location>
</feature>
<dbReference type="Proteomes" id="UP000557688">
    <property type="component" value="Unassembled WGS sequence"/>
</dbReference>
<dbReference type="PANTHER" id="PTHR38643:SF1">
    <property type="entry name" value="PURINE NUCLEOSIDE PERMEASE C285.05-RELATED"/>
    <property type="match status" value="1"/>
</dbReference>
<dbReference type="GO" id="GO:0055085">
    <property type="term" value="P:transmembrane transport"/>
    <property type="evidence" value="ECO:0007669"/>
    <property type="project" value="InterPro"/>
</dbReference>
<dbReference type="GO" id="GO:0009116">
    <property type="term" value="P:nucleoside metabolic process"/>
    <property type="evidence" value="ECO:0007669"/>
    <property type="project" value="InterPro"/>
</dbReference>
<dbReference type="Proteomes" id="UP000565205">
    <property type="component" value="Unassembled WGS sequence"/>
</dbReference>
<dbReference type="InterPro" id="IPR035994">
    <property type="entry name" value="Nucleoside_phosphorylase_sf"/>
</dbReference>
<dbReference type="Gene3D" id="3.40.50.1580">
    <property type="entry name" value="Nucleoside phosphorylase domain"/>
    <property type="match status" value="1"/>
</dbReference>
<reference evidence="3 5" key="1">
    <citation type="submission" date="2020-06" db="EMBL/GenBank/DDBJ databases">
        <title>Description of novel acetic acid bacteria.</title>
        <authorList>
            <person name="Sombolestani A."/>
        </authorList>
    </citation>
    <scope>NUCLEOTIDE SEQUENCE [LARGE SCALE GENOMIC DNA]</scope>
    <source>
        <strain evidence="3 5">LMG 26838</strain>
    </source>
</reference>
<protein>
    <submittedName>
        <fullName evidence="3">Purine nucleoside permease</fullName>
    </submittedName>
</protein>
<dbReference type="GO" id="GO:0003824">
    <property type="term" value="F:catalytic activity"/>
    <property type="evidence" value="ECO:0007669"/>
    <property type="project" value="InterPro"/>
</dbReference>
<gene>
    <name evidence="2" type="ORF">FHR90_002222</name>
    <name evidence="3" type="ORF">HUK83_13495</name>
</gene>
<dbReference type="Pfam" id="PF06516">
    <property type="entry name" value="NUP"/>
    <property type="match status" value="1"/>
</dbReference>
<keyword evidence="4" id="KW-1185">Reference proteome</keyword>
<keyword evidence="1" id="KW-0732">Signal</keyword>
<dbReference type="PANTHER" id="PTHR38643">
    <property type="entry name" value="PURINE NUCLEOSIDE PERMEASE C285.05-RELATED"/>
    <property type="match status" value="1"/>
</dbReference>
<comment type="caution">
    <text evidence="3">The sequence shown here is derived from an EMBL/GenBank/DDBJ whole genome shotgun (WGS) entry which is preliminary data.</text>
</comment>
<accession>A0A850NNK2</accession>
<name>A0A850NNK2_9PROT</name>
<dbReference type="AlphaFoldDB" id="A0A850NNK2"/>
<dbReference type="RefSeq" id="WP_176625595.1">
    <property type="nucleotide sequence ID" value="NZ_JABXXQ010000347.1"/>
</dbReference>
<evidence type="ECO:0000313" key="3">
    <source>
        <dbReference type="EMBL" id="NVN31341.1"/>
    </source>
</evidence>
<proteinExistence type="predicted"/>
<sequence>MPPRLAALLLLFATCASARAAPWDIRAVVLTTYEAGADRGDAPGELQPWVEGEHLTETVPFPLGLHDIYTDRDHHLLVVLTGTTTGPAAASVMALGTDPRFDLRHAYWLVDGISGFDPQAAPLGSVVWADWVVGDIMRGVDPREAPKDWPYGFFMEGASRPNQYRPPDPSSGVVHDLAWRIDPALLARAVGLTRTLPLADTPALAAARHLWTAHPATQGPPIVLTGGDYAADTFWHGRLDTQFARDWVRLVTRGQTRFVTSNMEDAGIMEALSRLSRGGRADLHRVLVLRSNANFTEQHDGQGAVASLNAPDEADAEAIANGYRVGAAVIHALLADTPPQAGSAR</sequence>
<dbReference type="PIRSF" id="PIRSF013171">
    <property type="entry name" value="Pur_nuclsid_perm"/>
    <property type="match status" value="1"/>
</dbReference>
<feature type="signal peptide" evidence="1">
    <location>
        <begin position="1"/>
        <end position="20"/>
    </location>
</feature>
<evidence type="ECO:0000313" key="5">
    <source>
        <dbReference type="Proteomes" id="UP000565205"/>
    </source>
</evidence>
<evidence type="ECO:0000256" key="1">
    <source>
        <dbReference type="SAM" id="SignalP"/>
    </source>
</evidence>
<evidence type="ECO:0000313" key="4">
    <source>
        <dbReference type="Proteomes" id="UP000557688"/>
    </source>
</evidence>
<dbReference type="EMBL" id="JABXXQ010000347">
    <property type="protein sequence ID" value="NVN31341.1"/>
    <property type="molecule type" value="Genomic_DNA"/>
</dbReference>
<dbReference type="EMBL" id="JACHXV010000007">
    <property type="protein sequence ID" value="MBB3174381.1"/>
    <property type="molecule type" value="Genomic_DNA"/>
</dbReference>
<dbReference type="InterPro" id="IPR009486">
    <property type="entry name" value="Pur_nuclsid_perm"/>
</dbReference>
<organism evidence="3 5">
    <name type="scientific">Endobacter medicaginis</name>
    <dbReference type="NCBI Taxonomy" id="1181271"/>
    <lineage>
        <taxon>Bacteria</taxon>
        <taxon>Pseudomonadati</taxon>
        <taxon>Pseudomonadota</taxon>
        <taxon>Alphaproteobacteria</taxon>
        <taxon>Acetobacterales</taxon>
        <taxon>Acetobacteraceae</taxon>
        <taxon>Endobacter</taxon>
    </lineage>
</organism>
<reference evidence="2 4" key="2">
    <citation type="submission" date="2020-08" db="EMBL/GenBank/DDBJ databases">
        <title>Genomic Encyclopedia of Type Strains, Phase III (KMG-III): the genomes of soil and plant-associated and newly described type strains.</title>
        <authorList>
            <person name="Whitman W."/>
        </authorList>
    </citation>
    <scope>NUCLEOTIDE SEQUENCE [LARGE SCALE GENOMIC DNA]</scope>
    <source>
        <strain evidence="2 4">CECT 8088</strain>
    </source>
</reference>